<name>A0AAN8QFK7_PATCE</name>
<dbReference type="PROSITE" id="PS50800">
    <property type="entry name" value="SAP"/>
    <property type="match status" value="1"/>
</dbReference>
<organism evidence="4 5">
    <name type="scientific">Patella caerulea</name>
    <name type="common">Rayed Mediterranean limpet</name>
    <dbReference type="NCBI Taxonomy" id="87958"/>
    <lineage>
        <taxon>Eukaryota</taxon>
        <taxon>Metazoa</taxon>
        <taxon>Spiralia</taxon>
        <taxon>Lophotrochozoa</taxon>
        <taxon>Mollusca</taxon>
        <taxon>Gastropoda</taxon>
        <taxon>Patellogastropoda</taxon>
        <taxon>Patelloidea</taxon>
        <taxon>Patellidae</taxon>
        <taxon>Patella</taxon>
    </lineage>
</organism>
<dbReference type="InterPro" id="IPR011604">
    <property type="entry name" value="PDDEXK-like_dom_sf"/>
</dbReference>
<keyword evidence="1" id="KW-0479">Metal-binding</keyword>
<dbReference type="PANTHER" id="PTHR47526">
    <property type="entry name" value="ATP-DEPENDENT DNA HELICASE"/>
    <property type="match status" value="1"/>
</dbReference>
<feature type="domain" description="SAP" evidence="2">
    <location>
        <begin position="17"/>
        <end position="51"/>
    </location>
</feature>
<dbReference type="GO" id="GO:0008270">
    <property type="term" value="F:zinc ion binding"/>
    <property type="evidence" value="ECO:0007669"/>
    <property type="project" value="UniProtKB-KW"/>
</dbReference>
<feature type="domain" description="SWIM-type" evidence="3">
    <location>
        <begin position="180"/>
        <end position="219"/>
    </location>
</feature>
<accession>A0AAN8QFK7</accession>
<evidence type="ECO:0008006" key="6">
    <source>
        <dbReference type="Google" id="ProtNLM"/>
    </source>
</evidence>
<evidence type="ECO:0000256" key="1">
    <source>
        <dbReference type="PROSITE-ProRule" id="PRU00325"/>
    </source>
</evidence>
<dbReference type="Pfam" id="PF09588">
    <property type="entry name" value="YqaJ"/>
    <property type="match status" value="1"/>
</dbReference>
<evidence type="ECO:0000259" key="2">
    <source>
        <dbReference type="PROSITE" id="PS50800"/>
    </source>
</evidence>
<dbReference type="SUPFAM" id="SSF52980">
    <property type="entry name" value="Restriction endonuclease-like"/>
    <property type="match status" value="1"/>
</dbReference>
<dbReference type="Pfam" id="PF02037">
    <property type="entry name" value="SAP"/>
    <property type="match status" value="1"/>
</dbReference>
<dbReference type="Gene3D" id="1.10.720.30">
    <property type="entry name" value="SAP domain"/>
    <property type="match status" value="1"/>
</dbReference>
<dbReference type="EMBL" id="JAZGQO010000002">
    <property type="protein sequence ID" value="KAK6192216.1"/>
    <property type="molecule type" value="Genomic_DNA"/>
</dbReference>
<comment type="caution">
    <text evidence="4">The sequence shown here is derived from an EMBL/GenBank/DDBJ whole genome shotgun (WGS) entry which is preliminary data.</text>
</comment>
<evidence type="ECO:0000259" key="3">
    <source>
        <dbReference type="PROSITE" id="PS50966"/>
    </source>
</evidence>
<dbReference type="Gene3D" id="3.90.320.10">
    <property type="match status" value="1"/>
</dbReference>
<evidence type="ECO:0000313" key="4">
    <source>
        <dbReference type="EMBL" id="KAK6192216.1"/>
    </source>
</evidence>
<dbReference type="SMART" id="SM00513">
    <property type="entry name" value="SAP"/>
    <property type="match status" value="1"/>
</dbReference>
<dbReference type="InterPro" id="IPR036361">
    <property type="entry name" value="SAP_dom_sf"/>
</dbReference>
<protein>
    <recommendedName>
        <fullName evidence="6">SWIM-type domain-containing protein</fullName>
    </recommendedName>
</protein>
<keyword evidence="5" id="KW-1185">Reference proteome</keyword>
<dbReference type="SUPFAM" id="SSF68906">
    <property type="entry name" value="SAP domain"/>
    <property type="match status" value="1"/>
</dbReference>
<dbReference type="GO" id="GO:0006281">
    <property type="term" value="P:DNA repair"/>
    <property type="evidence" value="ECO:0007669"/>
    <property type="project" value="UniProtKB-ARBA"/>
</dbReference>
<dbReference type="InterPro" id="IPR007527">
    <property type="entry name" value="Znf_SWIM"/>
</dbReference>
<evidence type="ECO:0000313" key="5">
    <source>
        <dbReference type="Proteomes" id="UP001347796"/>
    </source>
</evidence>
<dbReference type="PANTHER" id="PTHR47526:SF3">
    <property type="entry name" value="PHD-TYPE DOMAIN-CONTAINING PROTEIN"/>
    <property type="match status" value="1"/>
</dbReference>
<proteinExistence type="predicted"/>
<gene>
    <name evidence="4" type="ORF">SNE40_003725</name>
</gene>
<dbReference type="Proteomes" id="UP001347796">
    <property type="component" value="Unassembled WGS sequence"/>
</dbReference>
<dbReference type="CDD" id="cd22343">
    <property type="entry name" value="PDDEXK_lambda_exonuclease-like"/>
    <property type="match status" value="1"/>
</dbReference>
<dbReference type="InterPro" id="IPR019080">
    <property type="entry name" value="YqaJ_viral_recombinase"/>
</dbReference>
<dbReference type="AlphaFoldDB" id="A0AAN8QFK7"/>
<dbReference type="InterPro" id="IPR003034">
    <property type="entry name" value="SAP_dom"/>
</dbReference>
<dbReference type="InterPro" id="IPR011335">
    <property type="entry name" value="Restrct_endonuc-II-like"/>
</dbReference>
<sequence>MAANNENHKPEPNKLEFDLLTVTELKSYLRNRGEYVTGKKAELVKRAIGANSLKKRPLEELRLEDENKGHQRRLERFISPLGEVLPDPISLKDGWSTDTRHIPMINNSDLYNYMVLSKRRTLDLGPNNAKRQLKAKVFYEDGHVHSVCYNDISHDNSHCYVKAKVIPSLPTQTVTQKPDYSVWICMAKVTGHVHAAGCDCSAGEGESCNHIAAFLHGLVDISDKKADGLDASTSKECKWNQPRKRKLSPQRSQNITFKKHKWTDNKIVEKVDEKYKLENVAKKPPVTAINLGSFADKLRLCAPHAAWLLTREDSVPRINPKVLLPPLHKIDFNFADTCDLKSDKCVKFFQSYHERLSLNQDACNKIEKMTRGQQNNKTWRVARQGRLTASNFGAVCKRRQTNEATSLIKNILDYCPFDNKIVKWGRDHESAARVKYFKSMKETYPNLIVQLCGLCVCEEYPHLGASPDGLVIIDSQVEGVIEIKCPYKWRFSTLEEAAKDSQFYCEYETGQLKLKKTHSYYYQVQAQMAITKTKWCDFILWTLKDYHKERIEFDAKFWEGCLDHVNLFYIDFILPELFSRRVKRGKPLFY</sequence>
<keyword evidence="1" id="KW-0862">Zinc</keyword>
<reference evidence="4 5" key="1">
    <citation type="submission" date="2024-01" db="EMBL/GenBank/DDBJ databases">
        <title>The genome of the rayed Mediterranean limpet Patella caerulea (Linnaeus, 1758).</title>
        <authorList>
            <person name="Anh-Thu Weber A."/>
            <person name="Halstead-Nussloch G."/>
        </authorList>
    </citation>
    <scope>NUCLEOTIDE SEQUENCE [LARGE SCALE GENOMIC DNA]</scope>
    <source>
        <strain evidence="4">AATW-2023a</strain>
        <tissue evidence="4">Whole specimen</tissue>
    </source>
</reference>
<dbReference type="PROSITE" id="PS50966">
    <property type="entry name" value="ZF_SWIM"/>
    <property type="match status" value="1"/>
</dbReference>
<keyword evidence="1" id="KW-0863">Zinc-finger</keyword>